<evidence type="ECO:0000259" key="1">
    <source>
        <dbReference type="PROSITE" id="PS50181"/>
    </source>
</evidence>
<dbReference type="Pfam" id="PF12937">
    <property type="entry name" value="F-box-like"/>
    <property type="match status" value="1"/>
</dbReference>
<dbReference type="VEuPathDB" id="FungiDB:CC1G_08780"/>
<dbReference type="RefSeq" id="XP_001829625.2">
    <property type="nucleotide sequence ID" value="XM_001829573.2"/>
</dbReference>
<dbReference type="InterPro" id="IPR001810">
    <property type="entry name" value="F-box_dom"/>
</dbReference>
<dbReference type="AlphaFoldDB" id="A8N430"/>
<dbReference type="PROSITE" id="PS50181">
    <property type="entry name" value="FBOX"/>
    <property type="match status" value="1"/>
</dbReference>
<evidence type="ECO:0000313" key="3">
    <source>
        <dbReference type="Proteomes" id="UP000001861"/>
    </source>
</evidence>
<organism evidence="2 3">
    <name type="scientific">Coprinopsis cinerea (strain Okayama-7 / 130 / ATCC MYA-4618 / FGSC 9003)</name>
    <name type="common">Inky cap fungus</name>
    <name type="synonym">Hormographiella aspergillata</name>
    <dbReference type="NCBI Taxonomy" id="240176"/>
    <lineage>
        <taxon>Eukaryota</taxon>
        <taxon>Fungi</taxon>
        <taxon>Dikarya</taxon>
        <taxon>Basidiomycota</taxon>
        <taxon>Agaricomycotina</taxon>
        <taxon>Agaricomycetes</taxon>
        <taxon>Agaricomycetidae</taxon>
        <taxon>Agaricales</taxon>
        <taxon>Agaricineae</taxon>
        <taxon>Psathyrellaceae</taxon>
        <taxon>Coprinopsis</taxon>
    </lineage>
</organism>
<gene>
    <name evidence="2" type="ORF">CC1G_08780</name>
</gene>
<feature type="domain" description="F-box" evidence="1">
    <location>
        <begin position="48"/>
        <end position="94"/>
    </location>
</feature>
<sequence length="515" mass="58634">MKSLPVKPDLTEALAVLACEVLPQLASCGYRGVFSGLRIKASPSRRQRPQFTSLPNETLTEILKHLEWRDVLALRQCCRSLYSLSKERHVWYNLFLKYHKTTFAQPYFLPKPLEHCSSDDLENHVTSWWSVLGNTTGESITVATYAFDRTFDPRLIDHLLPLHNGHYLYGAPDGTILYGDPCRPEMGMRVLAPSPFSGEANVDTYVALDFHLSRDPDVRRNSFPTSFRLAVTRQPRNDPGVVEIWEITSQLEQGVLTGYSTALLQSITEHPHVNIRHCSIFAEHVAYVIDGRDNFIAIVDWTKVEDDKPLSRTFIPRGTAIEKLFLLPSKRIFVMYNMSVSIRDWGRTCSSTTLHEDPAFRLWVDPQWEHPQCSRCLHPFITPYIVRDYTRFVLACRDHIVGISIPNDPEADIKTSVTTTRLAEAPLRSAIAEDYSFGYSKGAYYNHYSGAYHHLTYNWPDDEPLVCSVGTVRRSAIFNPRCIHYDGARGLIYTFRRYDGLACSVIGSMSTGSQV</sequence>
<evidence type="ECO:0000313" key="2">
    <source>
        <dbReference type="EMBL" id="EAU92157.2"/>
    </source>
</evidence>
<name>A8N430_COPC7</name>
<dbReference type="InParanoid" id="A8N430"/>
<dbReference type="OrthoDB" id="3068592at2759"/>
<accession>A8N430</accession>
<reference evidence="2 3" key="1">
    <citation type="journal article" date="2010" name="Proc. Natl. Acad. Sci. U.S.A.">
        <title>Insights into evolution of multicellular fungi from the assembled chromosomes of the mushroom Coprinopsis cinerea (Coprinus cinereus).</title>
        <authorList>
            <person name="Stajich J.E."/>
            <person name="Wilke S.K."/>
            <person name="Ahren D."/>
            <person name="Au C.H."/>
            <person name="Birren B.W."/>
            <person name="Borodovsky M."/>
            <person name="Burns C."/>
            <person name="Canback B."/>
            <person name="Casselton L.A."/>
            <person name="Cheng C.K."/>
            <person name="Deng J."/>
            <person name="Dietrich F.S."/>
            <person name="Fargo D.C."/>
            <person name="Farman M.L."/>
            <person name="Gathman A.C."/>
            <person name="Goldberg J."/>
            <person name="Guigo R."/>
            <person name="Hoegger P.J."/>
            <person name="Hooker J.B."/>
            <person name="Huggins A."/>
            <person name="James T.Y."/>
            <person name="Kamada T."/>
            <person name="Kilaru S."/>
            <person name="Kodira C."/>
            <person name="Kues U."/>
            <person name="Kupfer D."/>
            <person name="Kwan H.S."/>
            <person name="Lomsadze A."/>
            <person name="Li W."/>
            <person name="Lilly W.W."/>
            <person name="Ma L.J."/>
            <person name="Mackey A.J."/>
            <person name="Manning G."/>
            <person name="Martin F."/>
            <person name="Muraguchi H."/>
            <person name="Natvig D.O."/>
            <person name="Palmerini H."/>
            <person name="Ramesh M.A."/>
            <person name="Rehmeyer C.J."/>
            <person name="Roe B.A."/>
            <person name="Shenoy N."/>
            <person name="Stanke M."/>
            <person name="Ter-Hovhannisyan V."/>
            <person name="Tunlid A."/>
            <person name="Velagapudi R."/>
            <person name="Vision T.J."/>
            <person name="Zeng Q."/>
            <person name="Zolan M.E."/>
            <person name="Pukkila P.J."/>
        </authorList>
    </citation>
    <scope>NUCLEOTIDE SEQUENCE [LARGE SCALE GENOMIC DNA]</scope>
    <source>
        <strain evidence="3">Okayama-7 / 130 / ATCC MYA-4618 / FGSC 9003</strain>
    </source>
</reference>
<proteinExistence type="predicted"/>
<keyword evidence="3" id="KW-1185">Reference proteome</keyword>
<dbReference type="SUPFAM" id="SSF81383">
    <property type="entry name" value="F-box domain"/>
    <property type="match status" value="1"/>
</dbReference>
<dbReference type="KEGG" id="cci:CC1G_08780"/>
<dbReference type="InterPro" id="IPR036047">
    <property type="entry name" value="F-box-like_dom_sf"/>
</dbReference>
<dbReference type="OMA" id="HILFADW"/>
<dbReference type="Proteomes" id="UP000001861">
    <property type="component" value="Unassembled WGS sequence"/>
</dbReference>
<dbReference type="Gene3D" id="1.20.1280.50">
    <property type="match status" value="1"/>
</dbReference>
<dbReference type="EMBL" id="AACS02000001">
    <property type="protein sequence ID" value="EAU92157.2"/>
    <property type="molecule type" value="Genomic_DNA"/>
</dbReference>
<dbReference type="HOGENOM" id="CLU_027282_0_0_1"/>
<protein>
    <recommendedName>
        <fullName evidence="1">F-box domain-containing protein</fullName>
    </recommendedName>
</protein>
<dbReference type="GeneID" id="6006057"/>
<comment type="caution">
    <text evidence="2">The sequence shown here is derived from an EMBL/GenBank/DDBJ whole genome shotgun (WGS) entry which is preliminary data.</text>
</comment>
<dbReference type="SMART" id="SM00256">
    <property type="entry name" value="FBOX"/>
    <property type="match status" value="1"/>
</dbReference>